<keyword evidence="2" id="KW-1185">Reference proteome</keyword>
<dbReference type="AlphaFoldDB" id="A0A7J9KT94"/>
<organism evidence="1 2">
    <name type="scientific">Gossypium schwendimanii</name>
    <name type="common">Cotton</name>
    <dbReference type="NCBI Taxonomy" id="34291"/>
    <lineage>
        <taxon>Eukaryota</taxon>
        <taxon>Viridiplantae</taxon>
        <taxon>Streptophyta</taxon>
        <taxon>Embryophyta</taxon>
        <taxon>Tracheophyta</taxon>
        <taxon>Spermatophyta</taxon>
        <taxon>Magnoliopsida</taxon>
        <taxon>eudicotyledons</taxon>
        <taxon>Gunneridae</taxon>
        <taxon>Pentapetalae</taxon>
        <taxon>rosids</taxon>
        <taxon>malvids</taxon>
        <taxon>Malvales</taxon>
        <taxon>Malvaceae</taxon>
        <taxon>Malvoideae</taxon>
        <taxon>Gossypium</taxon>
    </lineage>
</organism>
<protein>
    <submittedName>
        <fullName evidence="1">Uncharacterized protein</fullName>
    </submittedName>
</protein>
<comment type="caution">
    <text evidence="1">The sequence shown here is derived from an EMBL/GenBank/DDBJ whole genome shotgun (WGS) entry which is preliminary data.</text>
</comment>
<proteinExistence type="predicted"/>
<dbReference type="Proteomes" id="UP000593576">
    <property type="component" value="Unassembled WGS sequence"/>
</dbReference>
<sequence length="26" mass="3059">MYEGLYQVSKCDNKFKCLNCLCITLK</sequence>
<name>A0A7J9KT94_GOSSC</name>
<dbReference type="EMBL" id="JABFAF010000002">
    <property type="protein sequence ID" value="MBA0849566.1"/>
    <property type="molecule type" value="Genomic_DNA"/>
</dbReference>
<accession>A0A7J9KT94</accession>
<gene>
    <name evidence="1" type="ORF">Goshw_017505</name>
</gene>
<evidence type="ECO:0000313" key="2">
    <source>
        <dbReference type="Proteomes" id="UP000593576"/>
    </source>
</evidence>
<reference evidence="1 2" key="1">
    <citation type="journal article" date="2019" name="Genome Biol. Evol.">
        <title>Insights into the evolution of the New World diploid cottons (Gossypium, subgenus Houzingenia) based on genome sequencing.</title>
        <authorList>
            <person name="Grover C.E."/>
            <person name="Arick M.A. 2nd"/>
            <person name="Thrash A."/>
            <person name="Conover J.L."/>
            <person name="Sanders W.S."/>
            <person name="Peterson D.G."/>
            <person name="Frelichowski J.E."/>
            <person name="Scheffler J.A."/>
            <person name="Scheffler B.E."/>
            <person name="Wendel J.F."/>
        </authorList>
    </citation>
    <scope>NUCLEOTIDE SEQUENCE [LARGE SCALE GENOMIC DNA]</scope>
    <source>
        <strain evidence="1">1</strain>
        <tissue evidence="1">Leaf</tissue>
    </source>
</reference>
<evidence type="ECO:0000313" key="1">
    <source>
        <dbReference type="EMBL" id="MBA0849566.1"/>
    </source>
</evidence>